<accession>A0AAW0EID5</accession>
<feature type="compositionally biased region" description="Low complexity" evidence="1">
    <location>
        <begin position="1483"/>
        <end position="1507"/>
    </location>
</feature>
<feature type="region of interest" description="Disordered" evidence="1">
    <location>
        <begin position="1"/>
        <end position="58"/>
    </location>
</feature>
<protein>
    <submittedName>
        <fullName evidence="2">Uncharacterized protein</fullName>
    </submittedName>
</protein>
<evidence type="ECO:0000313" key="3">
    <source>
        <dbReference type="Proteomes" id="UP001362999"/>
    </source>
</evidence>
<feature type="compositionally biased region" description="Polar residues" evidence="1">
    <location>
        <begin position="226"/>
        <end position="241"/>
    </location>
</feature>
<feature type="region of interest" description="Disordered" evidence="1">
    <location>
        <begin position="1667"/>
        <end position="1732"/>
    </location>
</feature>
<feature type="compositionally biased region" description="Low complexity" evidence="1">
    <location>
        <begin position="1692"/>
        <end position="1708"/>
    </location>
</feature>
<feature type="region of interest" description="Disordered" evidence="1">
    <location>
        <begin position="733"/>
        <end position="1005"/>
    </location>
</feature>
<feature type="compositionally biased region" description="Polar residues" evidence="1">
    <location>
        <begin position="733"/>
        <end position="746"/>
    </location>
</feature>
<feature type="compositionally biased region" description="Polar residues" evidence="1">
    <location>
        <begin position="760"/>
        <end position="769"/>
    </location>
</feature>
<comment type="caution">
    <text evidence="2">The sequence shown here is derived from an EMBL/GenBank/DDBJ whole genome shotgun (WGS) entry which is preliminary data.</text>
</comment>
<feature type="compositionally biased region" description="Low complexity" evidence="1">
    <location>
        <begin position="1610"/>
        <end position="1633"/>
    </location>
</feature>
<feature type="compositionally biased region" description="Basic and acidic residues" evidence="1">
    <location>
        <begin position="954"/>
        <end position="963"/>
    </location>
</feature>
<feature type="compositionally biased region" description="Polar residues" evidence="1">
    <location>
        <begin position="8"/>
        <end position="18"/>
    </location>
</feature>
<gene>
    <name evidence="2" type="ORF">R3P38DRAFT_2824912</name>
</gene>
<feature type="compositionally biased region" description="Polar residues" evidence="1">
    <location>
        <begin position="119"/>
        <end position="151"/>
    </location>
</feature>
<feature type="compositionally biased region" description="Low complexity" evidence="1">
    <location>
        <begin position="152"/>
        <end position="173"/>
    </location>
</feature>
<feature type="region of interest" description="Disordered" evidence="1">
    <location>
        <begin position="335"/>
        <end position="706"/>
    </location>
</feature>
<feature type="region of interest" description="Disordered" evidence="1">
    <location>
        <begin position="1610"/>
        <end position="1640"/>
    </location>
</feature>
<reference evidence="2 3" key="1">
    <citation type="journal article" date="2024" name="J Genomics">
        <title>Draft genome sequencing and assembly of Favolaschia claudopus CIRM-BRFM 2984 isolated from oak limbs.</title>
        <authorList>
            <person name="Navarro D."/>
            <person name="Drula E."/>
            <person name="Chaduli D."/>
            <person name="Cazenave R."/>
            <person name="Ahrendt S."/>
            <person name="Wang J."/>
            <person name="Lipzen A."/>
            <person name="Daum C."/>
            <person name="Barry K."/>
            <person name="Grigoriev I.V."/>
            <person name="Favel A."/>
            <person name="Rosso M.N."/>
            <person name="Martin F."/>
        </authorList>
    </citation>
    <scope>NUCLEOTIDE SEQUENCE [LARGE SCALE GENOMIC DNA]</scope>
    <source>
        <strain evidence="2 3">CIRM-BRFM 2984</strain>
    </source>
</reference>
<feature type="compositionally biased region" description="Polar residues" evidence="1">
    <location>
        <begin position="1468"/>
        <end position="1482"/>
    </location>
</feature>
<feature type="region of interest" description="Disordered" evidence="1">
    <location>
        <begin position="1305"/>
        <end position="1398"/>
    </location>
</feature>
<proteinExistence type="predicted"/>
<sequence length="1732" mass="184351">MANEDTHTASLPQLNPGNVSHDVPDNATDASSTSSRPVVPDAVPVSIPLAEPNPVAPIRSTLVPLGSQAHSTTAASHPKKFSAVNINKKFLEKNSTSSSSPASASANSAASKAGGSVARPQTQTATSHSRLVTTKLTAAPQSLSAGSGWSRPSSATPPATNAANGVTASSMPGPGEPPPSSTGSQLPHPSSVIQPQSRPMTSRGAGSREGSYSAGGGVGKPVWGNASKSNQRLDMTSQSDFPTAAEVAAAPRKSKPSLADRNDAARQATAKELAAAAANKQARMEEADTFRGVHLDPNAHHWDDMEEDDDNFLDGVLDFGDGRQYKIETADLPTNLSSTNFAAPDSSSALSSRSASRLDRDEAQQLNEPVSKEERFADDFDRSWPRSRASPSLSIRDLPGAPALSTHSSSSNAAPSPISPSISMTSDTASRTLLFNERSNKLEPYNRTAGGSGGTGIQRRGSDNSFPAADPRSGRDHFASGQPQLLQNRGRGFNNIAERGPPQSQGRRDGIPGSGPPPPLQSSRGPPNNAWTQRKESEGAESQGKRLSTMGPPPVPPQTGPIGAGGRQRPPHMPMMSSEADGLPVRPNRRPSNSRESRPLPPATPPNTTAPEPSPRRAPSQSPALSHASVVPESPVAPVVLPPPVDIDEMRKDVMQSAAARAKARRQQEEEEREREKERARRKAAEIEEKMAADATSAKHEEELAAAAARAQQDALDFIESAVKTVEVKQPFASTSQPAASTTIPVQQPIKPPLRRPSIMDSSLSSHASVESRPGPPLRISSSGFSGPPVPPPLTTSGSWRTKPSPISATVPATSTPRGIQEEQQQQLHQPPRPPIATFVSPPSALDQVESLAENAEERDELEVVDYSDLGKFIGVADGQESTPTPQPPPAKDKPFAATSAPVVPVRPSRPSAADFFDDRPPRSPEVEKTNVSSWRRQSIQQDYEPLSQTQAESGKERARNDMPLHASNAVPATPAKDAASAAPTVSPVVPHGLSPHSNRTPRSQPFYKEATLSTLDDVMSRIKGAIDVMQSSERDHRTSEVPSTSSPLRPFQPSQTVNVSTAKERWVPAFRSRPPFEVEPQEVIITGCEPPRSPKPAWNTFAVRLPKVSQPLEPVNRKQMLLCARSAVVRWDVLSFDPPVEGMSRKEFTVNEVLFRKTAFKGKSKYKVLIPDRSAGAPRVHIPMSPRAVNGAVPFGRPPAPADSLTSWRRQAPAYSAESEAGLSTMSRSPPPEVPSDPNVASIPRPDALPSSKSEDVFGPVRPRSQPKMPVGSAVGFYRDSRIDVAEPDTTPAVNFFVNSELENPTRSGAEHSKAKPSILVSSPAASSALGPGDLLTSKHFTSIASGLKPSPTSSPEIGIPTLMGNNKTESKSSDDSTDRTPITPPSHHTASWARSSLNLSLKDSPLRGPDPEHLKAVWSQTSNNGGLHAVNSLEGIADDLTAIPFTLQDVKSEDGGTPPPPTTAPSRMSLTDVTRAFQQVPSSSSSSLRPTISPPSTTAPVARPTPAPAAAAAAYSYSLPPPPSQMMRPNYAQYSPMMSSPTTPMMYPMAPSPVPARMSVNGMAVNGHPTLYGQPVWMAPPQNPMNGAMMRPVASPYPQMMTYPAPASSQMYAPQQPQPMQNPSQANPNAPRGRGMPMMSPALQHQNAMYPGSPILMHSPAMPVGYMNLQPPPGARGQTGNHNGHPQMPPQQQHQPQQQPIPQHQPNGHPMQHTTGYNPVPSASFMRPTW</sequence>
<dbReference type="Proteomes" id="UP001362999">
    <property type="component" value="Unassembled WGS sequence"/>
</dbReference>
<feature type="compositionally biased region" description="Basic and acidic residues" evidence="1">
    <location>
        <begin position="674"/>
        <end position="703"/>
    </location>
</feature>
<keyword evidence="3" id="KW-1185">Reference proteome</keyword>
<evidence type="ECO:0000256" key="1">
    <source>
        <dbReference type="SAM" id="MobiDB-lite"/>
    </source>
</evidence>
<organism evidence="2 3">
    <name type="scientific">Favolaschia claudopus</name>
    <dbReference type="NCBI Taxonomy" id="2862362"/>
    <lineage>
        <taxon>Eukaryota</taxon>
        <taxon>Fungi</taxon>
        <taxon>Dikarya</taxon>
        <taxon>Basidiomycota</taxon>
        <taxon>Agaricomycotina</taxon>
        <taxon>Agaricomycetes</taxon>
        <taxon>Agaricomycetidae</taxon>
        <taxon>Agaricales</taxon>
        <taxon>Marasmiineae</taxon>
        <taxon>Mycenaceae</taxon>
        <taxon>Favolaschia</taxon>
    </lineage>
</organism>
<feature type="compositionally biased region" description="Basic and acidic residues" evidence="1">
    <location>
        <begin position="1370"/>
        <end position="1380"/>
    </location>
</feature>
<feature type="compositionally biased region" description="Polar residues" evidence="1">
    <location>
        <begin position="1041"/>
        <end position="1058"/>
    </location>
</feature>
<feature type="compositionally biased region" description="Polar residues" evidence="1">
    <location>
        <begin position="1340"/>
        <end position="1357"/>
    </location>
</feature>
<feature type="region of interest" description="Disordered" evidence="1">
    <location>
        <begin position="1451"/>
        <end position="1507"/>
    </location>
</feature>
<feature type="compositionally biased region" description="Low complexity" evidence="1">
    <location>
        <begin position="606"/>
        <end position="639"/>
    </location>
</feature>
<feature type="compositionally biased region" description="Polar residues" evidence="1">
    <location>
        <begin position="185"/>
        <end position="200"/>
    </location>
</feature>
<feature type="region of interest" description="Disordered" evidence="1">
    <location>
        <begin position="1031"/>
        <end position="1058"/>
    </location>
</feature>
<feature type="compositionally biased region" description="Polar residues" evidence="1">
    <location>
        <begin position="930"/>
        <end position="953"/>
    </location>
</feature>
<name>A0AAW0EID5_9AGAR</name>
<feature type="region of interest" description="Disordered" evidence="1">
    <location>
        <begin position="1190"/>
        <end position="1274"/>
    </location>
</feature>
<feature type="compositionally biased region" description="Low complexity" evidence="1">
    <location>
        <begin position="970"/>
        <end position="991"/>
    </location>
</feature>
<feature type="compositionally biased region" description="Polar residues" evidence="1">
    <location>
        <begin position="800"/>
        <end position="816"/>
    </location>
</feature>
<feature type="compositionally biased region" description="Basic and acidic residues" evidence="1">
    <location>
        <begin position="370"/>
        <end position="384"/>
    </location>
</feature>
<feature type="compositionally biased region" description="Acidic residues" evidence="1">
    <location>
        <begin position="855"/>
        <end position="866"/>
    </location>
</feature>
<evidence type="ECO:0000313" key="2">
    <source>
        <dbReference type="EMBL" id="KAK7064503.1"/>
    </source>
</evidence>
<feature type="compositionally biased region" description="Low complexity" evidence="1">
    <location>
        <begin position="896"/>
        <end position="914"/>
    </location>
</feature>
<feature type="region of interest" description="Disordered" evidence="1">
    <location>
        <begin position="92"/>
        <end position="268"/>
    </location>
</feature>
<dbReference type="EMBL" id="JAWWNJ010000001">
    <property type="protein sequence ID" value="KAK7064503.1"/>
    <property type="molecule type" value="Genomic_DNA"/>
</dbReference>
<feature type="compositionally biased region" description="Polar residues" evidence="1">
    <location>
        <begin position="1388"/>
        <end position="1398"/>
    </location>
</feature>
<feature type="compositionally biased region" description="Low complexity" evidence="1">
    <location>
        <begin position="401"/>
        <end position="426"/>
    </location>
</feature>
<feature type="compositionally biased region" description="Basic and acidic residues" evidence="1">
    <location>
        <begin position="917"/>
        <end position="929"/>
    </location>
</feature>
<feature type="compositionally biased region" description="Low complexity" evidence="1">
    <location>
        <begin position="817"/>
        <end position="830"/>
    </location>
</feature>
<feature type="compositionally biased region" description="Low complexity" evidence="1">
    <location>
        <begin position="345"/>
        <end position="355"/>
    </location>
</feature>
<feature type="compositionally biased region" description="Low complexity" evidence="1">
    <location>
        <begin position="95"/>
        <end position="118"/>
    </location>
</feature>